<evidence type="ECO:0000313" key="2">
    <source>
        <dbReference type="EMBL" id="CBI08643.1"/>
    </source>
</evidence>
<accession>E6QN22</accession>
<evidence type="ECO:0000256" key="1">
    <source>
        <dbReference type="SAM" id="MobiDB-lite"/>
    </source>
</evidence>
<comment type="caution">
    <text evidence="2">The sequence shown here is derived from an EMBL/GenBank/DDBJ whole genome shotgun (WGS) entry which is preliminary data.</text>
</comment>
<organism evidence="2">
    <name type="scientific">mine drainage metagenome</name>
    <dbReference type="NCBI Taxonomy" id="410659"/>
    <lineage>
        <taxon>unclassified sequences</taxon>
        <taxon>metagenomes</taxon>
        <taxon>ecological metagenomes</taxon>
    </lineage>
</organism>
<dbReference type="AlphaFoldDB" id="E6QN22"/>
<evidence type="ECO:0008006" key="3">
    <source>
        <dbReference type="Google" id="ProtNLM"/>
    </source>
</evidence>
<protein>
    <recommendedName>
        <fullName evidence="3">Galactose oxidase</fullName>
    </recommendedName>
</protein>
<gene>
    <name evidence="2" type="ORF">CARN6_2127</name>
</gene>
<dbReference type="Gene3D" id="2.120.10.80">
    <property type="entry name" value="Kelch-type beta propeller"/>
    <property type="match status" value="2"/>
</dbReference>
<feature type="region of interest" description="Disordered" evidence="1">
    <location>
        <begin position="317"/>
        <end position="343"/>
    </location>
</feature>
<reference evidence="2" key="1">
    <citation type="submission" date="2009-10" db="EMBL/GenBank/DDBJ databases">
        <title>Diversity of trophic interactions inside an arsenic-rich microbial ecosystem.</title>
        <authorList>
            <person name="Bertin P.N."/>
            <person name="Heinrich-Salmeron A."/>
            <person name="Pelletier E."/>
            <person name="Goulhen-Chollet F."/>
            <person name="Arsene-Ploetze F."/>
            <person name="Gallien S."/>
            <person name="Calteau A."/>
            <person name="Vallenet D."/>
            <person name="Casiot C."/>
            <person name="Chane-Woon-Ming B."/>
            <person name="Giloteaux L."/>
            <person name="Barakat M."/>
            <person name="Bonnefoy V."/>
            <person name="Bruneel O."/>
            <person name="Chandler M."/>
            <person name="Cleiss J."/>
            <person name="Duran R."/>
            <person name="Elbaz-Poulichet F."/>
            <person name="Fonknechten N."/>
            <person name="Lauga B."/>
            <person name="Mornico D."/>
            <person name="Ortet P."/>
            <person name="Schaeffer C."/>
            <person name="Siguier P."/>
            <person name="Alexander Thil Smith A."/>
            <person name="Van Dorsselaer A."/>
            <person name="Weissenbach J."/>
            <person name="Medigue C."/>
            <person name="Le Paslier D."/>
        </authorList>
    </citation>
    <scope>NUCLEOTIDE SEQUENCE</scope>
</reference>
<proteinExistence type="predicted"/>
<name>E6QN22_9ZZZZ</name>
<dbReference type="SUPFAM" id="SSF117281">
    <property type="entry name" value="Kelch motif"/>
    <property type="match status" value="1"/>
</dbReference>
<dbReference type="InterPro" id="IPR015915">
    <property type="entry name" value="Kelch-typ_b-propeller"/>
</dbReference>
<sequence>MLLAAAAFTGCGGSGSMSSHAVTFHQWIWQGGSQTPNKPGNYGTLGQPSTQNIPGARLGSSYWTDAQGNFWLFGGHGIASQQSIGDLEDVWKFNPFSGQWTWVCGPQQANQPPVYDTKGVPSADNLPSGRANAQSWIDPQGNFWLFSGSLFSDMWKFTPSIAEWTFMGGSTNLPTSAPNKGIYGTLGQPSPTNLPGPRGSAVTWSDSQGNLWMYGGEGNDSRGIGGTLGDLWEYSPSTGEWTWMGGSPIGGEAVVYGTKGVTSPSNAPGARAGSLFWSDGKGDVWLFGGSDTGGAGGEGNDLWKYSNGEWTWIAGSDQPTQLGSYGSEGDTSPTNNPGSRSNSVTWTDAQGNLWLFGGNGQASKPSFFMELSDLWEFTNGQWIWVNGPDTIVDYGSYGTLGVASVSNLPPARSFASGWVDQSGNLWLFGGSASLDFGTTWYNDLWEYTP</sequence>
<dbReference type="EMBL" id="CABQ01000244">
    <property type="protein sequence ID" value="CBI08643.1"/>
    <property type="molecule type" value="Genomic_DNA"/>
</dbReference>